<dbReference type="AlphaFoldDB" id="U6MB22"/>
<proteinExistence type="predicted"/>
<feature type="compositionally biased region" description="Low complexity" evidence="1">
    <location>
        <begin position="345"/>
        <end position="356"/>
    </location>
</feature>
<feature type="region of interest" description="Disordered" evidence="1">
    <location>
        <begin position="23"/>
        <end position="42"/>
    </location>
</feature>
<feature type="region of interest" description="Disordered" evidence="1">
    <location>
        <begin position="345"/>
        <end position="405"/>
    </location>
</feature>
<feature type="compositionally biased region" description="Low complexity" evidence="1">
    <location>
        <begin position="532"/>
        <end position="550"/>
    </location>
</feature>
<keyword evidence="2" id="KW-0812">Transmembrane</keyword>
<organism evidence="3 4">
    <name type="scientific">Eimeria maxima</name>
    <name type="common">Coccidian parasite</name>
    <dbReference type="NCBI Taxonomy" id="5804"/>
    <lineage>
        <taxon>Eukaryota</taxon>
        <taxon>Sar</taxon>
        <taxon>Alveolata</taxon>
        <taxon>Apicomplexa</taxon>
        <taxon>Conoidasida</taxon>
        <taxon>Coccidia</taxon>
        <taxon>Eucoccidiorida</taxon>
        <taxon>Eimeriorina</taxon>
        <taxon>Eimeriidae</taxon>
        <taxon>Eimeria</taxon>
    </lineage>
</organism>
<keyword evidence="4" id="KW-1185">Reference proteome</keyword>
<feature type="region of interest" description="Disordered" evidence="1">
    <location>
        <begin position="50"/>
        <end position="188"/>
    </location>
</feature>
<feature type="compositionally biased region" description="Low complexity" evidence="1">
    <location>
        <begin position="363"/>
        <end position="385"/>
    </location>
</feature>
<reference evidence="3" key="1">
    <citation type="submission" date="2013-10" db="EMBL/GenBank/DDBJ databases">
        <title>Genomic analysis of the causative agents of coccidiosis in chickens.</title>
        <authorList>
            <person name="Reid A.J."/>
            <person name="Blake D."/>
            <person name="Billington K."/>
            <person name="Browne H."/>
            <person name="Dunn M."/>
            <person name="Hung S."/>
            <person name="Kawahara F."/>
            <person name="Miranda-Saavedra D."/>
            <person name="Mourier T."/>
            <person name="Nagra H."/>
            <person name="Otto T.D."/>
            <person name="Rawlings N."/>
            <person name="Sanchez A."/>
            <person name="Sanders M."/>
            <person name="Subramaniam C."/>
            <person name="Tay Y."/>
            <person name="Dear P."/>
            <person name="Doerig C."/>
            <person name="Gruber A."/>
            <person name="Parkinson J."/>
            <person name="Shirley M."/>
            <person name="Wan K.L."/>
            <person name="Berriman M."/>
            <person name="Tomley F."/>
            <person name="Pain A."/>
        </authorList>
    </citation>
    <scope>NUCLEOTIDE SEQUENCE [LARGE SCALE GENOMIC DNA]</scope>
    <source>
        <strain evidence="3">Weybridge</strain>
    </source>
</reference>
<protein>
    <submittedName>
        <fullName evidence="3">Uncharacterized protein</fullName>
    </submittedName>
</protein>
<feature type="transmembrane region" description="Helical" evidence="2">
    <location>
        <begin position="596"/>
        <end position="615"/>
    </location>
</feature>
<keyword evidence="2" id="KW-0472">Membrane</keyword>
<dbReference type="OrthoDB" id="346785at2759"/>
<evidence type="ECO:0000313" key="4">
    <source>
        <dbReference type="Proteomes" id="UP000030763"/>
    </source>
</evidence>
<gene>
    <name evidence="3" type="ORF">EMWEY_00018480</name>
</gene>
<evidence type="ECO:0000256" key="2">
    <source>
        <dbReference type="SAM" id="Phobius"/>
    </source>
</evidence>
<name>U6MB22_EIMMA</name>
<dbReference type="Proteomes" id="UP000030763">
    <property type="component" value="Unassembled WGS sequence"/>
</dbReference>
<dbReference type="EMBL" id="HG719897">
    <property type="protein sequence ID" value="CDJ58865.1"/>
    <property type="molecule type" value="Genomic_DNA"/>
</dbReference>
<sequence>MPLPSVPARALAQTIAAKQRTSTIFNDAAPARRPSACGTDQQTQHFVRNLRAHTPRSPSITRSSSSLSSQTRERVQRNYMNSTSSSRRRSKNAGFGDDGFGAEHSQQTTAPSNYFSPSASRLRSQSPCRTAVAPVTSSALHATTRAGAVRQGPPLPRSRAPSVPRNLQLQQPPSSLASGGLRQHGKSLAGSSAYSWQLEKGSSSFVQRPRHQPRSLLQQQQTVEESLSSSWTVRDPLTSAGNAHADLVGADDESIQLDASDQRELSQLTASFGRTGLLGCYAATSQDQALADTASLPSAGAAAAPPPGSNESQPQFSGLPIGPIESLNTLKCHQHMQGAPSFPVQACDQHQQQQKMQAEHMQQEPQNQQHHQRQQQPQQQPQQQQAMLRPWPYPPQPQEPSSDGISTLVMGRLRGVSSAPQSDKKPGVALSAFGMISTPPGCRASYEGLWKLVGTLKFCLRFVVVLIVCLFRLLNTSYDSWSATQFRKAFEEILAGPASREGSADAENFQGVLGRSSVASIANSQQQRQQLQRPRQQQQLNLPSLSSRNPANARSTVGALHQCESDTGRDTRKKGFDFASTCKKAESNDLGIHRRALKVLSLVMAVVSLLFWLFISTAPKEEFVDFDFM</sequence>
<reference evidence="3" key="2">
    <citation type="submission" date="2013-10" db="EMBL/GenBank/DDBJ databases">
        <authorList>
            <person name="Aslett M."/>
        </authorList>
    </citation>
    <scope>NUCLEOTIDE SEQUENCE [LARGE SCALE GENOMIC DNA]</scope>
    <source>
        <strain evidence="3">Weybridge</strain>
    </source>
</reference>
<feature type="compositionally biased region" description="Polar residues" evidence="1">
    <location>
        <begin position="165"/>
        <end position="177"/>
    </location>
</feature>
<keyword evidence="2" id="KW-1133">Transmembrane helix</keyword>
<dbReference type="VEuPathDB" id="ToxoDB:EMWEY_00018480"/>
<feature type="region of interest" description="Disordered" evidence="1">
    <location>
        <begin position="204"/>
        <end position="230"/>
    </location>
</feature>
<dbReference type="GeneID" id="25335834"/>
<dbReference type="OMA" id="KFCLRFV"/>
<feature type="compositionally biased region" description="Low complexity" evidence="1">
    <location>
        <begin position="55"/>
        <end position="69"/>
    </location>
</feature>
<evidence type="ECO:0000313" key="3">
    <source>
        <dbReference type="EMBL" id="CDJ58865.1"/>
    </source>
</evidence>
<feature type="compositionally biased region" description="Polar residues" evidence="1">
    <location>
        <begin position="215"/>
        <end position="230"/>
    </location>
</feature>
<evidence type="ECO:0000256" key="1">
    <source>
        <dbReference type="SAM" id="MobiDB-lite"/>
    </source>
</evidence>
<feature type="region of interest" description="Disordered" evidence="1">
    <location>
        <begin position="297"/>
        <end position="322"/>
    </location>
</feature>
<feature type="compositionally biased region" description="Polar residues" evidence="1">
    <location>
        <begin position="104"/>
        <end position="128"/>
    </location>
</feature>
<accession>U6MB22</accession>
<dbReference type="RefSeq" id="XP_013335513.1">
    <property type="nucleotide sequence ID" value="XM_013480059.1"/>
</dbReference>
<feature type="region of interest" description="Disordered" evidence="1">
    <location>
        <begin position="532"/>
        <end position="571"/>
    </location>
</feature>
<feature type="transmembrane region" description="Helical" evidence="2">
    <location>
        <begin position="449"/>
        <end position="474"/>
    </location>
</feature>